<keyword evidence="3" id="KW-0998">Cell outer membrane</keyword>
<feature type="chain" id="PRO_5027848769" description="TonB-dependent receptor plug domain-containing protein" evidence="4">
    <location>
        <begin position="27"/>
        <end position="1066"/>
    </location>
</feature>
<dbReference type="InterPro" id="IPR037066">
    <property type="entry name" value="Plug_dom_sf"/>
</dbReference>
<accession>A0A6S6THD2</accession>
<evidence type="ECO:0000313" key="6">
    <source>
        <dbReference type="EMBL" id="CAA6815879.1"/>
    </source>
</evidence>
<dbReference type="PANTHER" id="PTHR40980">
    <property type="entry name" value="PLUG DOMAIN-CONTAINING PROTEIN"/>
    <property type="match status" value="1"/>
</dbReference>
<feature type="domain" description="TonB-dependent receptor plug" evidence="5">
    <location>
        <begin position="245"/>
        <end position="344"/>
    </location>
</feature>
<organism evidence="6">
    <name type="scientific">uncultured Sulfurovum sp</name>
    <dbReference type="NCBI Taxonomy" id="269237"/>
    <lineage>
        <taxon>Bacteria</taxon>
        <taxon>Pseudomonadati</taxon>
        <taxon>Campylobacterota</taxon>
        <taxon>Epsilonproteobacteria</taxon>
        <taxon>Campylobacterales</taxon>
        <taxon>Sulfurovaceae</taxon>
        <taxon>Sulfurovum</taxon>
        <taxon>environmental samples</taxon>
    </lineage>
</organism>
<dbReference type="PANTHER" id="PTHR40980:SF5">
    <property type="entry name" value="TONB-DEPENDENT RECEPTOR"/>
    <property type="match status" value="1"/>
</dbReference>
<dbReference type="Gene3D" id="2.170.130.10">
    <property type="entry name" value="TonB-dependent receptor, plug domain"/>
    <property type="match status" value="1"/>
</dbReference>
<dbReference type="InterPro" id="IPR012910">
    <property type="entry name" value="Plug_dom"/>
</dbReference>
<dbReference type="Gene3D" id="2.40.170.20">
    <property type="entry name" value="TonB-dependent receptor, beta-barrel domain"/>
    <property type="match status" value="1"/>
</dbReference>
<feature type="signal peptide" evidence="4">
    <location>
        <begin position="1"/>
        <end position="26"/>
    </location>
</feature>
<evidence type="ECO:0000256" key="1">
    <source>
        <dbReference type="ARBA" id="ARBA00004442"/>
    </source>
</evidence>
<reference evidence="6" key="1">
    <citation type="submission" date="2020-01" db="EMBL/GenBank/DDBJ databases">
        <authorList>
            <person name="Meier V. D."/>
            <person name="Meier V D."/>
        </authorList>
    </citation>
    <scope>NUCLEOTIDE SEQUENCE</scope>
    <source>
        <strain evidence="6">HLG_WM_MAG_05</strain>
    </source>
</reference>
<evidence type="ECO:0000256" key="3">
    <source>
        <dbReference type="ARBA" id="ARBA00023237"/>
    </source>
</evidence>
<dbReference type="EMBL" id="CACVAU010000048">
    <property type="protein sequence ID" value="CAA6815879.1"/>
    <property type="molecule type" value="Genomic_DNA"/>
</dbReference>
<protein>
    <recommendedName>
        <fullName evidence="5">TonB-dependent receptor plug domain-containing protein</fullName>
    </recommendedName>
</protein>
<keyword evidence="4" id="KW-0732">Signal</keyword>
<gene>
    <name evidence="6" type="ORF">HELGO_WM16737</name>
</gene>
<name>A0A6S6THD2_9BACT</name>
<sequence>MSKLKQRYLKVVTISLCAVIPPFAYAQEVGTLSVFMLKSGKPLVNNEITIDAKKTVRTDADGSMKITLSVGEHQIEIFGKSPNGKNLGYFKKPVTIKEGKDTQVVASFTMDEPEIDIDTPVGKVVSDKKKEEKAKGKGTLNGKVITTDKQAPIEGARVFVKGTSIDTRTDASGNFSVQIPADSNVSISVVHSAYSAQTINDINVAKGASTSRTVSLTPASLELEEFVVLAPKVEGSIADIMAEEKESSAIANILGSEEFSKKGDSDAASALKRVTGITLVGGKSIYVRGLGERYSNIEMNSMPLPSPDPTKRTVPLDIFPSSVIGSLKVQKSASADIPSNFGGGYIDIRTKDTSKEDFIKVSLGSSANSNTGKTSNNYAGSSTDWLGYDNGYRALTNDILAAGAVQEGERVQGFTTDYFTEDELVEFTKDFVDRNYNIQTRDLPMGFSGSIEAAKNFEIMDEHKISVFANYGYSQDHKQVEENFFGYDMGTDGTLHTDADKYGTNTKTKSSYYQGGSFNLGYNYLDVFKLKYTKLYTRNAEQTTRVVDGIYGSNYDHLTDYFLDWEERILNVDQLNGEFDYEIFNHKAKAEFGLEYAQANLYQPNNFNYTYIEEQGVTHIDNTSSPHLATQMTSEDDLYAMYFKNKVDVDWVSDEDKLEFGVNYSTKERVSRQNKFNLRRIGSVALDDADLTSDIESFYYEYVRDNISYDDRAFIMSSAFKAADYFDAEVDEFGLYSSAFLKPTDKIETNFGLRFVDLSQTVYQYKLDSDNEDMSLRTLIQRVPESLDVTGFYPSASLKFKYDDDNHFDVAVSKTYIVPDLREFTDGEYFHPYDVATVIGNPNLENTDIYNLDFKYSHYLSDSENIKAGLFFKYLDKPIEDVMIPSSSLPIYSYDNADSALLYGIEFDGRKNFDFLGAKYSNYYLSGNFSYTESDVTLRDEQLETYTTNHRQLQGLSKVVLNATIGYDDDTRNVALSYNKMGERIRKVGVIDEYAYPDYYETPPQLLDFVWQEKFENLEGFGLDNISAKLKIGNILDDETVWRQGTNVTKSFKTGKTVAIGVSSKF</sequence>
<comment type="subcellular location">
    <subcellularLocation>
        <location evidence="1">Cell outer membrane</location>
    </subcellularLocation>
</comment>
<dbReference type="InterPro" id="IPR036942">
    <property type="entry name" value="Beta-barrel_TonB_sf"/>
</dbReference>
<dbReference type="SUPFAM" id="SSF49464">
    <property type="entry name" value="Carboxypeptidase regulatory domain-like"/>
    <property type="match status" value="1"/>
</dbReference>
<dbReference type="Gene3D" id="2.60.40.1120">
    <property type="entry name" value="Carboxypeptidase-like, regulatory domain"/>
    <property type="match status" value="1"/>
</dbReference>
<dbReference type="GO" id="GO:0009279">
    <property type="term" value="C:cell outer membrane"/>
    <property type="evidence" value="ECO:0007669"/>
    <property type="project" value="UniProtKB-SubCell"/>
</dbReference>
<dbReference type="Pfam" id="PF13715">
    <property type="entry name" value="CarbopepD_reg_2"/>
    <property type="match status" value="1"/>
</dbReference>
<dbReference type="Pfam" id="PF07715">
    <property type="entry name" value="Plug"/>
    <property type="match status" value="1"/>
</dbReference>
<evidence type="ECO:0000256" key="2">
    <source>
        <dbReference type="ARBA" id="ARBA00023136"/>
    </source>
</evidence>
<dbReference type="InterPro" id="IPR008969">
    <property type="entry name" value="CarboxyPept-like_regulatory"/>
</dbReference>
<dbReference type="AlphaFoldDB" id="A0A6S6THD2"/>
<evidence type="ECO:0000259" key="5">
    <source>
        <dbReference type="Pfam" id="PF07715"/>
    </source>
</evidence>
<keyword evidence="2" id="KW-0472">Membrane</keyword>
<dbReference type="SUPFAM" id="SSF56935">
    <property type="entry name" value="Porins"/>
    <property type="match status" value="1"/>
</dbReference>
<evidence type="ECO:0000256" key="4">
    <source>
        <dbReference type="SAM" id="SignalP"/>
    </source>
</evidence>
<proteinExistence type="predicted"/>